<dbReference type="Proteomes" id="UP000426027">
    <property type="component" value="Chromosome"/>
</dbReference>
<dbReference type="InterPro" id="IPR013783">
    <property type="entry name" value="Ig-like_fold"/>
</dbReference>
<evidence type="ECO:0000313" key="3">
    <source>
        <dbReference type="Proteomes" id="UP000426027"/>
    </source>
</evidence>
<accession>A0A6I6G8M8</accession>
<dbReference type="EMBL" id="CP046566">
    <property type="protein sequence ID" value="QGW29086.1"/>
    <property type="molecule type" value="Genomic_DNA"/>
</dbReference>
<feature type="signal peptide" evidence="1">
    <location>
        <begin position="1"/>
        <end position="25"/>
    </location>
</feature>
<evidence type="ECO:0000313" key="2">
    <source>
        <dbReference type="EMBL" id="QGW29086.1"/>
    </source>
</evidence>
<protein>
    <recommendedName>
        <fullName evidence="4">Carboxypeptidase regulatory-like domain-containing protein</fullName>
    </recommendedName>
</protein>
<name>A0A6I6G8M8_9BACT</name>
<dbReference type="SUPFAM" id="SSF117074">
    <property type="entry name" value="Hypothetical protein PA1324"/>
    <property type="match status" value="1"/>
</dbReference>
<evidence type="ECO:0000256" key="1">
    <source>
        <dbReference type="SAM" id="SignalP"/>
    </source>
</evidence>
<dbReference type="Gene3D" id="2.60.40.10">
    <property type="entry name" value="Immunoglobulins"/>
    <property type="match status" value="1"/>
</dbReference>
<keyword evidence="3" id="KW-1185">Reference proteome</keyword>
<evidence type="ECO:0008006" key="4">
    <source>
        <dbReference type="Google" id="ProtNLM"/>
    </source>
</evidence>
<dbReference type="AlphaFoldDB" id="A0A6I6G8M8"/>
<sequence>MKGILYKQRLLPLLLATIGAMPLLAQPGKNGAATITTAATTINSYTNVTADIAVGATSISVANSALTGGAFGSTALAAGDYILIIQMQGASIDATNTTAYGSITSYNNAGLYEFACVSAVPNATSITLAAPTVNAYTATGKVQIVRIPRYTTLTVNSPGSIIAAAWNGTTGGVVAIETTGAIALNVTQSVNVNGLGFRGGALDNNTSTADGTVVTTYRSTSSNDGAEKGESIAGYQTEYDALNGRYGRGAAANGGGGGNGHNAGGGGGSNGNNGVTYTGTGNPSTSTAAWANAWNLEAINFATSTSSGGGRGGYSYGSANQDALTVAPGNNSWGGDQRDNVGGFGGRPLNVAGNRLFLGGGGGAGDANNSAGGAGGNGGGLVFIIAGGNITGGGSITANGSAGANSVGGHNDAPGGGGGGGSVVIYNRSGNVANTISIQANGGVGGNQLITSNESEGPGGGGGGGYIAITSGTPTRTVNGAANGTTSSTAVTEFTPNGATAGASGLSQTYSPASSLFIAVSGTVLNDANGHTDNLINGTGSNLGGTLYVSAVQSATVIATVPVQSNGTFTFTTLPPGTYDVVLHNNAAGQATSTMPANTRRTAEGATTAGDGTVNGIVVSKYYLCSGYRVVVWGKQTTGFYQLHGQWF</sequence>
<gene>
    <name evidence="2" type="ORF">GLV81_14105</name>
</gene>
<feature type="chain" id="PRO_5026221864" description="Carboxypeptidase regulatory-like domain-containing protein" evidence="1">
    <location>
        <begin position="26"/>
        <end position="648"/>
    </location>
</feature>
<organism evidence="2 3">
    <name type="scientific">Phnomibacter ginsenosidimutans</name>
    <dbReference type="NCBI Taxonomy" id="2676868"/>
    <lineage>
        <taxon>Bacteria</taxon>
        <taxon>Pseudomonadati</taxon>
        <taxon>Bacteroidota</taxon>
        <taxon>Chitinophagia</taxon>
        <taxon>Chitinophagales</taxon>
        <taxon>Chitinophagaceae</taxon>
        <taxon>Phnomibacter</taxon>
    </lineage>
</organism>
<proteinExistence type="predicted"/>
<dbReference type="KEGG" id="fls:GLV81_14105"/>
<dbReference type="RefSeq" id="WP_157479439.1">
    <property type="nucleotide sequence ID" value="NZ_CP046566.1"/>
</dbReference>
<reference evidence="2 3" key="1">
    <citation type="submission" date="2019-11" db="EMBL/GenBank/DDBJ databases">
        <authorList>
            <person name="Im W.T."/>
        </authorList>
    </citation>
    <scope>NUCLEOTIDE SEQUENCE [LARGE SCALE GENOMIC DNA]</scope>
    <source>
        <strain evidence="2 3">SB-02</strain>
    </source>
</reference>
<keyword evidence="1" id="KW-0732">Signal</keyword>